<proteinExistence type="predicted"/>
<dbReference type="EMBL" id="CP003219">
    <property type="protein sequence ID" value="AEW97971.1"/>
    <property type="molecule type" value="Genomic_DNA"/>
</dbReference>
<dbReference type="STRING" id="1003195.SCATT_56000"/>
<dbReference type="KEGG" id="scy:SCATT_56000"/>
<dbReference type="HOGENOM" id="CLU_2977206_0_0_11"/>
<sequence length="58" mass="6482">MPVSPLFTRQPASTLRALTHCRAPEATRRWPEFAARPSVVGNLARIGRFTRGATQEFT</sequence>
<gene>
    <name evidence="1" type="ordered locus">SCATT_56000</name>
</gene>
<accession>G8X1A3</accession>
<protein>
    <submittedName>
        <fullName evidence="1">Uncharacterized protein</fullName>
    </submittedName>
</protein>
<dbReference type="AlphaFoldDB" id="G8X1A3"/>
<evidence type="ECO:0000313" key="1">
    <source>
        <dbReference type="EMBL" id="AEW97971.1"/>
    </source>
</evidence>
<organism evidence="1 2">
    <name type="scientific">Streptantibioticus cattleyicolor (strain ATCC 35852 / DSM 46488 / JCM 4925 / NBRC 14057 / NRRL 8057)</name>
    <name type="common">Streptomyces cattleya</name>
    <dbReference type="NCBI Taxonomy" id="1003195"/>
    <lineage>
        <taxon>Bacteria</taxon>
        <taxon>Bacillati</taxon>
        <taxon>Actinomycetota</taxon>
        <taxon>Actinomycetes</taxon>
        <taxon>Kitasatosporales</taxon>
        <taxon>Streptomycetaceae</taxon>
        <taxon>Streptantibioticus</taxon>
    </lineage>
</organism>
<reference evidence="2" key="1">
    <citation type="submission" date="2011-12" db="EMBL/GenBank/DDBJ databases">
        <title>Complete genome sequence of Streptomyces cattleya strain DSM 46488.</title>
        <authorList>
            <person name="Ou H.-Y."/>
            <person name="Li P."/>
            <person name="Zhao C."/>
            <person name="O'Hagan D."/>
            <person name="Deng Z."/>
        </authorList>
    </citation>
    <scope>NUCLEOTIDE SEQUENCE [LARGE SCALE GENOMIC DNA]</scope>
    <source>
        <strain evidence="2">ATCC 35852 / DSM 46488 / JCM 4925 / NBRC 14057 / NRRL 8057</strain>
    </source>
</reference>
<name>G8X1A3_STREN</name>
<keyword evidence="2" id="KW-1185">Reference proteome</keyword>
<dbReference type="PATRIC" id="fig|1003195.29.peg.5582"/>
<evidence type="ECO:0000313" key="2">
    <source>
        <dbReference type="Proteomes" id="UP000007842"/>
    </source>
</evidence>
<dbReference type="Proteomes" id="UP000007842">
    <property type="component" value="Chromosome"/>
</dbReference>